<proteinExistence type="predicted"/>
<sequence>MKTILKILLLSGVIGITAFSCGNEKQPRPNPLPANHLTAKEAFPNQIGDRWTYSVFDSTTRTTQTVEVKIVGDTIFENGEKFKIWEYRFPDKIDTEYVNIVGDTVRLNKKYGFFNTMYIFPLYPGKSWLSGNGTIHTATVEKIETITVPAGIFKNSYDIKTKNTSYNYALIVDNWFKPKVGIIQKYIYEFNMAPPDRQTWKLVNYKLTNQN</sequence>
<dbReference type="AlphaFoldDB" id="A0A3B0VET8"/>
<protein>
    <recommendedName>
        <fullName evidence="2">Lipoprotein</fullName>
    </recommendedName>
</protein>
<organism evidence="1">
    <name type="scientific">hydrothermal vent metagenome</name>
    <dbReference type="NCBI Taxonomy" id="652676"/>
    <lineage>
        <taxon>unclassified sequences</taxon>
        <taxon>metagenomes</taxon>
        <taxon>ecological metagenomes</taxon>
    </lineage>
</organism>
<accession>A0A3B0VET8</accession>
<dbReference type="Gene3D" id="2.40.360.20">
    <property type="match status" value="1"/>
</dbReference>
<dbReference type="EMBL" id="UOET01000528">
    <property type="protein sequence ID" value="VAW30506.1"/>
    <property type="molecule type" value="Genomic_DNA"/>
</dbReference>
<gene>
    <name evidence="1" type="ORF">MNBD_BACTEROID07-1453</name>
</gene>
<name>A0A3B0VET8_9ZZZZ</name>
<evidence type="ECO:0008006" key="2">
    <source>
        <dbReference type="Google" id="ProtNLM"/>
    </source>
</evidence>
<reference evidence="1" key="1">
    <citation type="submission" date="2018-06" db="EMBL/GenBank/DDBJ databases">
        <authorList>
            <person name="Zhirakovskaya E."/>
        </authorList>
    </citation>
    <scope>NUCLEOTIDE SEQUENCE</scope>
</reference>
<evidence type="ECO:0000313" key="1">
    <source>
        <dbReference type="EMBL" id="VAW30506.1"/>
    </source>
</evidence>
<dbReference type="PROSITE" id="PS51257">
    <property type="entry name" value="PROKAR_LIPOPROTEIN"/>
    <property type="match status" value="1"/>
</dbReference>